<feature type="compositionally biased region" description="Polar residues" evidence="9">
    <location>
        <begin position="27"/>
        <end position="55"/>
    </location>
</feature>
<dbReference type="AlphaFoldDB" id="A0A443SNN5"/>
<sequence length="241" mass="25686">MESQTEMAALINDESIAKDLDIKLNSTATKAQPMSPHINNCTNGGGVEQQTQTDLENAEEVAVMTTSTATTTSMAEPAATGTTTTTTSSTSSSTSSTTTSSTSTTTANQPKRLHVSNIPFRFRDPDLRQLFGQFGPILDVEIIFNERGSKGFGFVTFASSTDADRSREQLNGTIVEGRKIEVNNATARVQTKKPTAVAAAAAAAATFLPNGKHFCEFHKSDIANKAILKAHIMLLFAFSKA</sequence>
<feature type="domain" description="RRM" evidence="10">
    <location>
        <begin position="111"/>
        <end position="187"/>
    </location>
</feature>
<organism evidence="11 12">
    <name type="scientific">Leptotrombidium deliense</name>
    <dbReference type="NCBI Taxonomy" id="299467"/>
    <lineage>
        <taxon>Eukaryota</taxon>
        <taxon>Metazoa</taxon>
        <taxon>Ecdysozoa</taxon>
        <taxon>Arthropoda</taxon>
        <taxon>Chelicerata</taxon>
        <taxon>Arachnida</taxon>
        <taxon>Acari</taxon>
        <taxon>Acariformes</taxon>
        <taxon>Trombidiformes</taxon>
        <taxon>Prostigmata</taxon>
        <taxon>Anystina</taxon>
        <taxon>Parasitengona</taxon>
        <taxon>Trombiculoidea</taxon>
        <taxon>Trombiculidae</taxon>
        <taxon>Leptotrombidium</taxon>
    </lineage>
</organism>
<dbReference type="GO" id="GO:0007399">
    <property type="term" value="P:nervous system development"/>
    <property type="evidence" value="ECO:0007669"/>
    <property type="project" value="InterPro"/>
</dbReference>
<dbReference type="SMART" id="SM00360">
    <property type="entry name" value="RRM"/>
    <property type="match status" value="1"/>
</dbReference>
<dbReference type="Proteomes" id="UP000288716">
    <property type="component" value="Unassembled WGS sequence"/>
</dbReference>
<dbReference type="InterPro" id="IPR000504">
    <property type="entry name" value="RRM_dom"/>
</dbReference>
<dbReference type="VEuPathDB" id="VectorBase:LDEU002906"/>
<dbReference type="PROSITE" id="PS50102">
    <property type="entry name" value="RRM"/>
    <property type="match status" value="1"/>
</dbReference>
<dbReference type="InterPro" id="IPR035979">
    <property type="entry name" value="RBD_domain_sf"/>
</dbReference>
<protein>
    <submittedName>
        <fullName evidence="11">RNA binding protein fox-1 1-like protein</fullName>
    </submittedName>
</protein>
<evidence type="ECO:0000256" key="9">
    <source>
        <dbReference type="SAM" id="MobiDB-lite"/>
    </source>
</evidence>
<keyword evidence="4" id="KW-0507">mRNA processing</keyword>
<keyword evidence="7" id="KW-0539">Nucleus</keyword>
<name>A0A443SNN5_9ACAR</name>
<dbReference type="InterPro" id="IPR047131">
    <property type="entry name" value="RBFOX1-like"/>
</dbReference>
<evidence type="ECO:0000256" key="3">
    <source>
        <dbReference type="ARBA" id="ARBA00022490"/>
    </source>
</evidence>
<keyword evidence="12" id="KW-1185">Reference proteome</keyword>
<evidence type="ECO:0000256" key="8">
    <source>
        <dbReference type="PROSITE-ProRule" id="PRU00176"/>
    </source>
</evidence>
<comment type="caution">
    <text evidence="11">The sequence shown here is derived from an EMBL/GenBank/DDBJ whole genome shotgun (WGS) entry which is preliminary data.</text>
</comment>
<dbReference type="Pfam" id="PF00076">
    <property type="entry name" value="RRM_1"/>
    <property type="match status" value="1"/>
</dbReference>
<dbReference type="InterPro" id="IPR034237">
    <property type="entry name" value="FOX1_RRM"/>
</dbReference>
<evidence type="ECO:0000256" key="7">
    <source>
        <dbReference type="ARBA" id="ARBA00023242"/>
    </source>
</evidence>
<dbReference type="GO" id="GO:0005737">
    <property type="term" value="C:cytoplasm"/>
    <property type="evidence" value="ECO:0007669"/>
    <property type="project" value="UniProtKB-SubCell"/>
</dbReference>
<accession>A0A443SNN5</accession>
<keyword evidence="3" id="KW-0963">Cytoplasm</keyword>
<proteinExistence type="predicted"/>
<evidence type="ECO:0000256" key="4">
    <source>
        <dbReference type="ARBA" id="ARBA00022664"/>
    </source>
</evidence>
<keyword evidence="6" id="KW-0508">mRNA splicing</keyword>
<gene>
    <name evidence="11" type="ORF">B4U80_07569</name>
</gene>
<dbReference type="GO" id="GO:0008380">
    <property type="term" value="P:RNA splicing"/>
    <property type="evidence" value="ECO:0007669"/>
    <property type="project" value="UniProtKB-KW"/>
</dbReference>
<dbReference type="FunFam" id="3.30.70.330:FF:000375">
    <property type="entry name" value="RNA binding fox-1 homolog 1"/>
    <property type="match status" value="1"/>
</dbReference>
<reference evidence="11 12" key="1">
    <citation type="journal article" date="2018" name="Gigascience">
        <title>Genomes of trombidid mites reveal novel predicted allergens and laterally-transferred genes associated with secondary metabolism.</title>
        <authorList>
            <person name="Dong X."/>
            <person name="Chaisiri K."/>
            <person name="Xia D."/>
            <person name="Armstrong S.D."/>
            <person name="Fang Y."/>
            <person name="Donnelly M.J."/>
            <person name="Kadowaki T."/>
            <person name="McGarry J.W."/>
            <person name="Darby A.C."/>
            <person name="Makepeace B.L."/>
        </authorList>
    </citation>
    <scope>NUCLEOTIDE SEQUENCE [LARGE SCALE GENOMIC DNA]</scope>
    <source>
        <strain evidence="11">UoL-UT</strain>
    </source>
</reference>
<dbReference type="GO" id="GO:0006397">
    <property type="term" value="P:mRNA processing"/>
    <property type="evidence" value="ECO:0007669"/>
    <property type="project" value="UniProtKB-KW"/>
</dbReference>
<dbReference type="EMBL" id="NCKV01001055">
    <property type="protein sequence ID" value="RWS29136.1"/>
    <property type="molecule type" value="Genomic_DNA"/>
</dbReference>
<dbReference type="InterPro" id="IPR012677">
    <property type="entry name" value="Nucleotide-bd_a/b_plait_sf"/>
</dbReference>
<dbReference type="GO" id="GO:0005634">
    <property type="term" value="C:nucleus"/>
    <property type="evidence" value="ECO:0007669"/>
    <property type="project" value="UniProtKB-SubCell"/>
</dbReference>
<evidence type="ECO:0000256" key="6">
    <source>
        <dbReference type="ARBA" id="ARBA00023187"/>
    </source>
</evidence>
<dbReference type="SUPFAM" id="SSF54928">
    <property type="entry name" value="RNA-binding domain, RBD"/>
    <property type="match status" value="1"/>
</dbReference>
<dbReference type="GO" id="GO:0000381">
    <property type="term" value="P:regulation of alternative mRNA splicing, via spliceosome"/>
    <property type="evidence" value="ECO:0007669"/>
    <property type="project" value="InterPro"/>
</dbReference>
<dbReference type="PANTHER" id="PTHR15597:SF22">
    <property type="entry name" value="RNA-BINDING FOX PROTEIN 1, ISOFORM H"/>
    <property type="match status" value="1"/>
</dbReference>
<dbReference type="STRING" id="299467.A0A443SNN5"/>
<dbReference type="Gene3D" id="3.30.70.330">
    <property type="match status" value="1"/>
</dbReference>
<comment type="subcellular location">
    <subcellularLocation>
        <location evidence="2">Cytoplasm</location>
    </subcellularLocation>
    <subcellularLocation>
        <location evidence="1">Nucleus</location>
    </subcellularLocation>
</comment>
<evidence type="ECO:0000313" key="12">
    <source>
        <dbReference type="Proteomes" id="UP000288716"/>
    </source>
</evidence>
<dbReference type="GO" id="GO:0003729">
    <property type="term" value="F:mRNA binding"/>
    <property type="evidence" value="ECO:0007669"/>
    <property type="project" value="TreeGrafter"/>
</dbReference>
<feature type="region of interest" description="Disordered" evidence="9">
    <location>
        <begin position="27"/>
        <end position="112"/>
    </location>
</feature>
<keyword evidence="5 8" id="KW-0694">RNA-binding</keyword>
<evidence type="ECO:0000259" key="10">
    <source>
        <dbReference type="PROSITE" id="PS50102"/>
    </source>
</evidence>
<dbReference type="CDD" id="cd12407">
    <property type="entry name" value="RRM_FOX1_like"/>
    <property type="match status" value="1"/>
</dbReference>
<evidence type="ECO:0000313" key="11">
    <source>
        <dbReference type="EMBL" id="RWS29136.1"/>
    </source>
</evidence>
<evidence type="ECO:0000256" key="5">
    <source>
        <dbReference type="ARBA" id="ARBA00022884"/>
    </source>
</evidence>
<feature type="compositionally biased region" description="Low complexity" evidence="9">
    <location>
        <begin position="60"/>
        <end position="106"/>
    </location>
</feature>
<dbReference type="PANTHER" id="PTHR15597">
    <property type="entry name" value="ATAXIN 2-BINDING PROTEIN 1-RELATED"/>
    <property type="match status" value="1"/>
</dbReference>
<dbReference type="OrthoDB" id="5382468at2759"/>
<evidence type="ECO:0000256" key="2">
    <source>
        <dbReference type="ARBA" id="ARBA00004496"/>
    </source>
</evidence>
<evidence type="ECO:0000256" key="1">
    <source>
        <dbReference type="ARBA" id="ARBA00004123"/>
    </source>
</evidence>